<evidence type="ECO:0000313" key="3">
    <source>
        <dbReference type="EMBL" id="GHD11803.1"/>
    </source>
</evidence>
<dbReference type="EMBL" id="BMZQ01000001">
    <property type="protein sequence ID" value="GHD11803.1"/>
    <property type="molecule type" value="Genomic_DNA"/>
</dbReference>
<reference evidence="3" key="1">
    <citation type="journal article" date="2014" name="Int. J. Syst. Evol. Microbiol.">
        <title>Complete genome sequence of Corynebacterium casei LMG S-19264T (=DSM 44701T), isolated from a smear-ripened cheese.</title>
        <authorList>
            <consortium name="US DOE Joint Genome Institute (JGI-PGF)"/>
            <person name="Walter F."/>
            <person name="Albersmeier A."/>
            <person name="Kalinowski J."/>
            <person name="Ruckert C."/>
        </authorList>
    </citation>
    <scope>NUCLEOTIDE SEQUENCE</scope>
    <source>
        <strain evidence="3">KCTC 42249</strain>
    </source>
</reference>
<dbReference type="PANTHER" id="PTHR33755:SF6">
    <property type="entry name" value="PLASMID STABILIZATION SYSTEM PROTEIN"/>
    <property type="match status" value="1"/>
</dbReference>
<dbReference type="AlphaFoldDB" id="A0A8J3DUP7"/>
<keyword evidence="4" id="KW-1185">Reference proteome</keyword>
<dbReference type="InterPro" id="IPR035093">
    <property type="entry name" value="RelE/ParE_toxin_dom_sf"/>
</dbReference>
<evidence type="ECO:0000256" key="2">
    <source>
        <dbReference type="ARBA" id="ARBA00022649"/>
    </source>
</evidence>
<sequence>MRPVVWSRTALDDALEILRYVAADDPNAAERMIEAIEAAGNRLGMIATGRPGRVVGTYEKSVKRLPYVIAYAVDAAEGEEKIVILRVIHTARNWPSGNWPQ</sequence>
<accession>A0A8J3DUP7</accession>
<dbReference type="RefSeq" id="WP_189502854.1">
    <property type="nucleotide sequence ID" value="NZ_BMZQ01000001.1"/>
</dbReference>
<comment type="similarity">
    <text evidence="1">Belongs to the RelE toxin family.</text>
</comment>
<reference evidence="3" key="2">
    <citation type="submission" date="2020-09" db="EMBL/GenBank/DDBJ databases">
        <authorList>
            <person name="Sun Q."/>
            <person name="Kim S."/>
        </authorList>
    </citation>
    <scope>NUCLEOTIDE SEQUENCE</scope>
    <source>
        <strain evidence="3">KCTC 42249</strain>
    </source>
</reference>
<gene>
    <name evidence="3" type="ORF">GCM10016234_15360</name>
</gene>
<evidence type="ECO:0000313" key="4">
    <source>
        <dbReference type="Proteomes" id="UP000630142"/>
    </source>
</evidence>
<organism evidence="3 4">
    <name type="scientific">Tianweitania populi</name>
    <dbReference type="NCBI Taxonomy" id="1607949"/>
    <lineage>
        <taxon>Bacteria</taxon>
        <taxon>Pseudomonadati</taxon>
        <taxon>Pseudomonadota</taxon>
        <taxon>Alphaproteobacteria</taxon>
        <taxon>Hyphomicrobiales</taxon>
        <taxon>Phyllobacteriaceae</taxon>
        <taxon>Tianweitania</taxon>
    </lineage>
</organism>
<dbReference type="Pfam" id="PF05016">
    <property type="entry name" value="ParE_toxin"/>
    <property type="match status" value="1"/>
</dbReference>
<dbReference type="Gene3D" id="3.30.2310.20">
    <property type="entry name" value="RelE-like"/>
    <property type="match status" value="1"/>
</dbReference>
<proteinExistence type="inferred from homology"/>
<comment type="caution">
    <text evidence="3">The sequence shown here is derived from an EMBL/GenBank/DDBJ whole genome shotgun (WGS) entry which is preliminary data.</text>
</comment>
<dbReference type="InterPro" id="IPR007712">
    <property type="entry name" value="RelE/ParE_toxin"/>
</dbReference>
<dbReference type="InterPro" id="IPR051803">
    <property type="entry name" value="TA_system_RelE-like_toxin"/>
</dbReference>
<evidence type="ECO:0000256" key="1">
    <source>
        <dbReference type="ARBA" id="ARBA00006226"/>
    </source>
</evidence>
<protein>
    <submittedName>
        <fullName evidence="3">Plasmid stabilization protein</fullName>
    </submittedName>
</protein>
<dbReference type="Proteomes" id="UP000630142">
    <property type="component" value="Unassembled WGS sequence"/>
</dbReference>
<dbReference type="PANTHER" id="PTHR33755">
    <property type="entry name" value="TOXIN PARE1-RELATED"/>
    <property type="match status" value="1"/>
</dbReference>
<keyword evidence="2" id="KW-1277">Toxin-antitoxin system</keyword>
<name>A0A8J3DUP7_9HYPH</name>